<reference evidence="1" key="3">
    <citation type="submission" date="2020-06" db="EMBL/GenBank/DDBJ databases">
        <authorList>
            <person name="Studholme D.J."/>
        </authorList>
    </citation>
    <scope>NUCLEOTIDE SEQUENCE</scope>
    <source>
        <strain evidence="1">NZFS 2646</strain>
        <strain evidence="2">NZFS 3630</strain>
    </source>
</reference>
<sequence length="214" mass="24432">MPWQIYSLVLLGAATHERKLLTMSAASTATMMPLLTPLSPVTIEPTRSSKASAPLSSLEKINRVEINRTTERDGVVYYILDVFLEHNTSRIPTNKMAPKTADRPDYQLERRFNDFANLRYQVWAYAQRKHQGGCICKYCDAFMSYVVHSMAQPRLLVKLATGVESRKKLMTIFCNSFIDITLGGKTEPRPRNIKCDGYQAIPYVVQRFFQKEDA</sequence>
<dbReference type="EMBL" id="JPWV03000094">
    <property type="protein sequence ID" value="KAG2525347.1"/>
    <property type="molecule type" value="Genomic_DNA"/>
</dbReference>
<organism evidence="4 5">
    <name type="scientific">Phytophthora kernoviae</name>
    <dbReference type="NCBI Taxonomy" id="325452"/>
    <lineage>
        <taxon>Eukaryota</taxon>
        <taxon>Sar</taxon>
        <taxon>Stramenopiles</taxon>
        <taxon>Oomycota</taxon>
        <taxon>Peronosporomycetes</taxon>
        <taxon>Peronosporales</taxon>
        <taxon>Peronosporaceae</taxon>
        <taxon>Phytophthora</taxon>
    </lineage>
</organism>
<evidence type="ECO:0000313" key="1">
    <source>
        <dbReference type="EMBL" id="KAG2525347.1"/>
    </source>
</evidence>
<comment type="caution">
    <text evidence="4">The sequence shown here is derived from an EMBL/GenBank/DDBJ whole genome shotgun (WGS) entry which is preliminary data.</text>
</comment>
<protein>
    <recommendedName>
        <fullName evidence="7">PX domain-containing protein</fullName>
    </recommendedName>
</protein>
<keyword evidence="5" id="KW-1185">Reference proteome</keyword>
<evidence type="ECO:0000313" key="2">
    <source>
        <dbReference type="EMBL" id="KAG2527100.1"/>
    </source>
</evidence>
<dbReference type="Proteomes" id="UP000285883">
    <property type="component" value="Unassembled WGS sequence"/>
</dbReference>
<accession>A0A3R7KV03</accession>
<dbReference type="AlphaFoldDB" id="A0A3R7KV03"/>
<evidence type="ECO:0000313" key="5">
    <source>
        <dbReference type="Proteomes" id="UP000285624"/>
    </source>
</evidence>
<dbReference type="Proteomes" id="UP000785171">
    <property type="component" value="Unassembled WGS sequence"/>
</dbReference>
<dbReference type="Proteomes" id="UP000285624">
    <property type="component" value="Unassembled WGS sequence"/>
</dbReference>
<dbReference type="EMBL" id="MAYM02001326">
    <property type="protein sequence ID" value="RLN20786.1"/>
    <property type="molecule type" value="Genomic_DNA"/>
</dbReference>
<proteinExistence type="predicted"/>
<reference evidence="5 6" key="2">
    <citation type="submission" date="2018-07" db="EMBL/GenBank/DDBJ databases">
        <title>Genome sequencing of oomycete isolates from Chile give support for New Zealand origin for Phytophthora kernoviae and make available the first Nothophytophthora sp. genome.</title>
        <authorList>
            <person name="Studholme D.J."/>
            <person name="Sanfuentes E."/>
            <person name="Panda P."/>
            <person name="Hill R."/>
            <person name="Sambles C."/>
            <person name="Grant M."/>
            <person name="Williams N.M."/>
            <person name="Mcdougal R.L."/>
        </authorList>
    </citation>
    <scope>NUCLEOTIDE SEQUENCE [LARGE SCALE GENOMIC DNA]</scope>
    <source>
        <strain evidence="3">Chile2</strain>
        <strain evidence="4">Chile4</strain>
    </source>
</reference>
<dbReference type="Proteomes" id="UP000792063">
    <property type="component" value="Unassembled WGS sequence"/>
</dbReference>
<evidence type="ECO:0000313" key="3">
    <source>
        <dbReference type="EMBL" id="RLN20786.1"/>
    </source>
</evidence>
<dbReference type="EMBL" id="JPWU03000087">
    <property type="protein sequence ID" value="KAG2527100.1"/>
    <property type="molecule type" value="Genomic_DNA"/>
</dbReference>
<evidence type="ECO:0000313" key="4">
    <source>
        <dbReference type="EMBL" id="RLN80685.1"/>
    </source>
</evidence>
<evidence type="ECO:0008006" key="7">
    <source>
        <dbReference type="Google" id="ProtNLM"/>
    </source>
</evidence>
<evidence type="ECO:0000313" key="6">
    <source>
        <dbReference type="Proteomes" id="UP000285883"/>
    </source>
</evidence>
<name>A0A3R7KV03_9STRA</name>
<reference evidence="1" key="1">
    <citation type="journal article" date="2015" name="Genom Data">
        <title>Genome sequences of six Phytophthora species associated with forests in New Zealand.</title>
        <authorList>
            <person name="Studholme D.J."/>
            <person name="McDougal R.L."/>
            <person name="Sambles C."/>
            <person name="Hansen E."/>
            <person name="Hardy G."/>
            <person name="Grant M."/>
            <person name="Ganley R.J."/>
            <person name="Williams N.M."/>
        </authorList>
    </citation>
    <scope>NUCLEOTIDE SEQUENCE</scope>
    <source>
        <strain evidence="1">NZFS 2646</strain>
        <strain evidence="2">NZFS 3630</strain>
    </source>
</reference>
<dbReference type="EMBL" id="MBDN02000101">
    <property type="protein sequence ID" value="RLN80685.1"/>
    <property type="molecule type" value="Genomic_DNA"/>
</dbReference>
<gene>
    <name evidence="3" type="ORF">BBI17_004420</name>
    <name evidence="4" type="ORF">BBO99_00004316</name>
    <name evidence="1" type="ORF">JM16_004510</name>
    <name evidence="2" type="ORF">JM18_004006</name>
</gene>